<dbReference type="OrthoDB" id="4507225at2"/>
<dbReference type="Pfam" id="PF00931">
    <property type="entry name" value="NB-ARC"/>
    <property type="match status" value="1"/>
</dbReference>
<keyword evidence="4" id="KW-0804">Transcription</keyword>
<feature type="region of interest" description="Disordered" evidence="6">
    <location>
        <begin position="1"/>
        <end position="74"/>
    </location>
</feature>
<dbReference type="Proteomes" id="UP000316639">
    <property type="component" value="Unassembled WGS sequence"/>
</dbReference>
<proteinExistence type="inferred from homology"/>
<dbReference type="PROSITE" id="PS50005">
    <property type="entry name" value="TPR"/>
    <property type="match status" value="3"/>
</dbReference>
<dbReference type="InterPro" id="IPR005158">
    <property type="entry name" value="BTAD"/>
</dbReference>
<feature type="domain" description="OmpR/PhoB-type" evidence="7">
    <location>
        <begin position="113"/>
        <end position="186"/>
    </location>
</feature>
<dbReference type="GO" id="GO:0003677">
    <property type="term" value="F:DNA binding"/>
    <property type="evidence" value="ECO:0007669"/>
    <property type="project" value="UniProtKB-KW"/>
</dbReference>
<dbReference type="GO" id="GO:0043531">
    <property type="term" value="F:ADP binding"/>
    <property type="evidence" value="ECO:0007669"/>
    <property type="project" value="InterPro"/>
</dbReference>
<dbReference type="CDD" id="cd15831">
    <property type="entry name" value="BTAD"/>
    <property type="match status" value="1"/>
</dbReference>
<protein>
    <submittedName>
        <fullName evidence="9">Tetratricopeptide repeat protein</fullName>
    </submittedName>
</protein>
<dbReference type="InterPro" id="IPR036388">
    <property type="entry name" value="WH-like_DNA-bd_sf"/>
</dbReference>
<evidence type="ECO:0000256" key="6">
    <source>
        <dbReference type="SAM" id="MobiDB-lite"/>
    </source>
</evidence>
<feature type="domain" description="Bacterial transcriptional activator" evidence="8">
    <location>
        <begin position="193"/>
        <end position="333"/>
    </location>
</feature>
<dbReference type="InterPro" id="IPR019734">
    <property type="entry name" value="TPR_rpt"/>
</dbReference>
<evidence type="ECO:0000256" key="4">
    <source>
        <dbReference type="ARBA" id="ARBA00023163"/>
    </source>
</evidence>
<dbReference type="PRINTS" id="PR00364">
    <property type="entry name" value="DISEASERSIST"/>
</dbReference>
<dbReference type="PANTHER" id="PTHR35807:SF1">
    <property type="entry name" value="TRANSCRIPTIONAL REGULATOR REDD"/>
    <property type="match status" value="1"/>
</dbReference>
<dbReference type="Pfam" id="PF03704">
    <property type="entry name" value="BTAD"/>
    <property type="match status" value="1"/>
</dbReference>
<evidence type="ECO:0000256" key="2">
    <source>
        <dbReference type="ARBA" id="ARBA00023015"/>
    </source>
</evidence>
<comment type="caution">
    <text evidence="9">The sequence shown here is derived from an EMBL/GenBank/DDBJ whole genome shotgun (WGS) entry which is preliminary data.</text>
</comment>
<dbReference type="Pfam" id="PF13424">
    <property type="entry name" value="TPR_12"/>
    <property type="match status" value="2"/>
</dbReference>
<dbReference type="Gene3D" id="1.10.10.10">
    <property type="entry name" value="Winged helix-like DNA-binding domain superfamily/Winged helix DNA-binding domain"/>
    <property type="match status" value="1"/>
</dbReference>
<sequence length="976" mass="106742">MRGGLRRDRPRRTTWARCSAAAPRRPTSHPVSWRSPGSRRPVRPRSPDPTPAAPSSSNGSRSSPLLGGSATTVDGPPFADLARNLEVAGRNRYPGVVGGEFRLLGPLEVAVDGHAVDLGHGRQHCLLAVLLVEANRVVSTDELIDRAWGESQPRRAKDTLYSYLSRLRAALGGAASLVRRSGGYVLEVDPRAVDLNRFRALVREARSADDERAVASLGEALGLWRGDAFGGVDVPWLNGVRETLAAERFAAELDETDRRLRLGGHAELAVELPARVAGHPLNERLAAQFILTLYRCGRQADALAHFDEVRRRLADELGADPSPALRELHRQIMATDPELQPAAPITAVHQLPADIAEFTGREEQLRELMELAGSAVVTIEGMAGVGKTRLALRLAHRLTDRFDVFLYVDLHGFADQPPTDPAAALDSCLRLLGVPGEQIPHDLDGRAALYRDRLHGARALVVLDDAADERQVGPLLPACPTSLVLVTSRRTLALDGAHSMRLDVFRTDESIDLMAAIADPVRVAADPVGATEVTSLCGNLPLAVALAARRLRARPAWTMADLATRLRATGELSVGGRSVDAVFTLSYESLCEVRRRTFRLLALHPGEDFTEETAEVLTGSPDLESLVDEHLIGQTTPGRYHFHALLRRYARDLAGDESAAVLRLAAWYLASAAAADRLIDPHHRHLPASGDRTFRDRDDALRWMKAEQSNLVATVHTAASLGDHGTAWRLAAALWSFQFLGRYWDELRDTQHTALTSARRAGDAEGQAWTLNNSGVLHWQLHEHDRALDCYREALRLRRSLDDHIGQGVVLDNLGNAYDEVGRPDDAVECYREALVLAELTGDEAGQANVLSNLGETYRRTRRFTESLDHLNQALAIQRRIGDRQQRYTLCSLGELHDDLGDRSTAAAYYRDGLVLADQVGDRWISAVLLDKLGHAVSAAGDLVAAREHWKQATVLYAQVGDLQAAARLGPFLDGA</sequence>
<keyword evidence="2" id="KW-0805">Transcription regulation</keyword>
<evidence type="ECO:0000256" key="3">
    <source>
        <dbReference type="ARBA" id="ARBA00023125"/>
    </source>
</evidence>
<accession>A0A563F336</accession>
<evidence type="ECO:0000259" key="7">
    <source>
        <dbReference type="SMART" id="SM00862"/>
    </source>
</evidence>
<feature type="repeat" description="TPR" evidence="5">
    <location>
        <begin position="808"/>
        <end position="841"/>
    </location>
</feature>
<dbReference type="InterPro" id="IPR002182">
    <property type="entry name" value="NB-ARC"/>
</dbReference>
<dbReference type="GO" id="GO:0000160">
    <property type="term" value="P:phosphorelay signal transduction system"/>
    <property type="evidence" value="ECO:0007669"/>
    <property type="project" value="InterPro"/>
</dbReference>
<keyword evidence="10" id="KW-1185">Reference proteome</keyword>
<dbReference type="InterPro" id="IPR051677">
    <property type="entry name" value="AfsR-DnrI-RedD_regulator"/>
</dbReference>
<dbReference type="Gene3D" id="1.25.40.10">
    <property type="entry name" value="Tetratricopeptide repeat domain"/>
    <property type="match status" value="2"/>
</dbReference>
<reference evidence="9 10" key="1">
    <citation type="submission" date="2019-07" db="EMBL/GenBank/DDBJ databases">
        <title>Lentzea xizangensis sp. nov., isolated from Qinghai-Tibetan Plateau Soils.</title>
        <authorList>
            <person name="Huang J."/>
        </authorList>
    </citation>
    <scope>NUCLEOTIDE SEQUENCE [LARGE SCALE GENOMIC DNA]</scope>
    <source>
        <strain evidence="9 10">FXJ1.1311</strain>
    </source>
</reference>
<dbReference type="InterPro" id="IPR027417">
    <property type="entry name" value="P-loop_NTPase"/>
</dbReference>
<dbReference type="GO" id="GO:0006355">
    <property type="term" value="P:regulation of DNA-templated transcription"/>
    <property type="evidence" value="ECO:0007669"/>
    <property type="project" value="InterPro"/>
</dbReference>
<dbReference type="EMBL" id="VOBR01000001">
    <property type="protein sequence ID" value="TWP54365.1"/>
    <property type="molecule type" value="Genomic_DNA"/>
</dbReference>
<keyword evidence="5" id="KW-0802">TPR repeat</keyword>
<evidence type="ECO:0000259" key="8">
    <source>
        <dbReference type="SMART" id="SM01043"/>
    </source>
</evidence>
<dbReference type="AlphaFoldDB" id="A0A563F336"/>
<evidence type="ECO:0000256" key="5">
    <source>
        <dbReference type="PROSITE-ProRule" id="PRU00339"/>
    </source>
</evidence>
<gene>
    <name evidence="9" type="ORF">FKR81_02125</name>
</gene>
<evidence type="ECO:0000313" key="10">
    <source>
        <dbReference type="Proteomes" id="UP000316639"/>
    </source>
</evidence>
<comment type="similarity">
    <text evidence="1">Belongs to the AfsR/DnrI/RedD regulatory family.</text>
</comment>
<evidence type="ECO:0000256" key="1">
    <source>
        <dbReference type="ARBA" id="ARBA00005820"/>
    </source>
</evidence>
<feature type="compositionally biased region" description="Low complexity" evidence="6">
    <location>
        <begin position="30"/>
        <end position="39"/>
    </location>
</feature>
<dbReference type="SUPFAM" id="SSF48452">
    <property type="entry name" value="TPR-like"/>
    <property type="match status" value="2"/>
</dbReference>
<dbReference type="SMART" id="SM00862">
    <property type="entry name" value="Trans_reg_C"/>
    <property type="match status" value="1"/>
</dbReference>
<dbReference type="InterPro" id="IPR011990">
    <property type="entry name" value="TPR-like_helical_dom_sf"/>
</dbReference>
<name>A0A563F336_9PSEU</name>
<dbReference type="SUPFAM" id="SSF52540">
    <property type="entry name" value="P-loop containing nucleoside triphosphate hydrolases"/>
    <property type="match status" value="1"/>
</dbReference>
<keyword evidence="3" id="KW-0238">DNA-binding</keyword>
<feature type="repeat" description="TPR" evidence="5">
    <location>
        <begin position="768"/>
        <end position="801"/>
    </location>
</feature>
<dbReference type="Pfam" id="PF00486">
    <property type="entry name" value="Trans_reg_C"/>
    <property type="match status" value="1"/>
</dbReference>
<dbReference type="InterPro" id="IPR016032">
    <property type="entry name" value="Sig_transdc_resp-reg_C-effctor"/>
</dbReference>
<dbReference type="SMART" id="SM00028">
    <property type="entry name" value="TPR"/>
    <property type="match status" value="5"/>
</dbReference>
<organism evidence="9 10">
    <name type="scientific">Lentzea tibetensis</name>
    <dbReference type="NCBI Taxonomy" id="2591470"/>
    <lineage>
        <taxon>Bacteria</taxon>
        <taxon>Bacillati</taxon>
        <taxon>Actinomycetota</taxon>
        <taxon>Actinomycetes</taxon>
        <taxon>Pseudonocardiales</taxon>
        <taxon>Pseudonocardiaceae</taxon>
        <taxon>Lentzea</taxon>
    </lineage>
</organism>
<feature type="repeat" description="TPR" evidence="5">
    <location>
        <begin position="848"/>
        <end position="881"/>
    </location>
</feature>
<feature type="compositionally biased region" description="Low complexity" evidence="6">
    <location>
        <begin position="53"/>
        <end position="70"/>
    </location>
</feature>
<dbReference type="PANTHER" id="PTHR35807">
    <property type="entry name" value="TRANSCRIPTIONAL REGULATOR REDD-RELATED"/>
    <property type="match status" value="1"/>
</dbReference>
<dbReference type="SMART" id="SM01043">
    <property type="entry name" value="BTAD"/>
    <property type="match status" value="1"/>
</dbReference>
<dbReference type="SUPFAM" id="SSF46894">
    <property type="entry name" value="C-terminal effector domain of the bipartite response regulators"/>
    <property type="match status" value="1"/>
</dbReference>
<evidence type="ECO:0000313" key="9">
    <source>
        <dbReference type="EMBL" id="TWP54365.1"/>
    </source>
</evidence>
<dbReference type="InterPro" id="IPR001867">
    <property type="entry name" value="OmpR/PhoB-type_DNA-bd"/>
</dbReference>